<evidence type="ECO:0000256" key="2">
    <source>
        <dbReference type="ARBA" id="ARBA00022525"/>
    </source>
</evidence>
<dbReference type="InterPro" id="IPR011049">
    <property type="entry name" value="Serralysin-like_metalloprot_C"/>
</dbReference>
<feature type="compositionally biased region" description="Gly residues" evidence="3">
    <location>
        <begin position="170"/>
        <end position="183"/>
    </location>
</feature>
<dbReference type="GO" id="GO:0005576">
    <property type="term" value="C:extracellular region"/>
    <property type="evidence" value="ECO:0007669"/>
    <property type="project" value="UniProtKB-SubCell"/>
</dbReference>
<dbReference type="Gene3D" id="2.150.10.10">
    <property type="entry name" value="Serralysin-like metalloprotease, C-terminal"/>
    <property type="match status" value="2"/>
</dbReference>
<comment type="subcellular location">
    <subcellularLocation>
        <location evidence="1">Secreted</location>
    </subcellularLocation>
</comment>
<evidence type="ECO:0000256" key="1">
    <source>
        <dbReference type="ARBA" id="ARBA00004613"/>
    </source>
</evidence>
<dbReference type="AlphaFoldDB" id="A0A967BET5"/>
<sequence length="657" mass="66368">MIEVKSAKQVQTPGKERLTAMDGLRQTVTAIPKRKIGMAMMALFGLVAYIKTLLGGSEVAAQAAPDTPLEADDNAAPICEMDNSSADNSGSMSFGNAELFQAAAEAQGATVTSPQSSPPAVLSSAGSGLQPQGFDASSLQPLKFQSMAVPAPNGPDLEGGGATDPITPTTGGGIGGGGGGAGHGDVTPPVPNVPAPEDQGGDGGAGDDDDGAGAGDDDDGAGAGDDDVTPPLHDAPAPEDQDGDGGAGDGDGGAGTGDDDVTSPVPDPPDPEDQGGDNGTPKDPPPPVTPPEDGGEDEGDRPDDKDNTPIDQGSAPCDAGSDAPCDDATACDSGSDCDLSFDCDTGQGCDPFAGTDVDCFDDPLLATRDIIIGQSTADALLGTDANDLIYAGGGADTVLGGAGDDLLIGAAGDDILTGGRGNDRLAGGQGADTLDGGAGDDILTGGTGDDILWDGTGADLLFGDAGNDTIHLTADDAPDTVEGGAGMDRLDLSFGGQPAHIDIAAGTITRPDLQPDSFTSIEIFTAGPGKEVFDLSGFFSPGASLIPQTVFQITEFGYDDTLVLTDDIHLALSDLHAVKDTRDIHKDSSDFEARISVFDPETVAETYGRPGFHQDDEDALMLRRIELRQEHETGEIELDLWISGLDRDSDPSQDFTS</sequence>
<dbReference type="Proteomes" id="UP000639775">
    <property type="component" value="Unassembled WGS sequence"/>
</dbReference>
<organism evidence="4 5">
    <name type="scientific">Roseovarius gahaiensis</name>
    <dbReference type="NCBI Taxonomy" id="2716691"/>
    <lineage>
        <taxon>Bacteria</taxon>
        <taxon>Pseudomonadati</taxon>
        <taxon>Pseudomonadota</taxon>
        <taxon>Alphaproteobacteria</taxon>
        <taxon>Rhodobacterales</taxon>
        <taxon>Roseobacteraceae</taxon>
        <taxon>Roseovarius</taxon>
    </lineage>
</organism>
<dbReference type="PANTHER" id="PTHR38340:SF1">
    <property type="entry name" value="S-LAYER PROTEIN"/>
    <property type="match status" value="1"/>
</dbReference>
<feature type="compositionally biased region" description="Acidic residues" evidence="3">
    <location>
        <begin position="205"/>
        <end position="228"/>
    </location>
</feature>
<dbReference type="PROSITE" id="PS00330">
    <property type="entry name" value="HEMOLYSIN_CALCIUM"/>
    <property type="match status" value="3"/>
</dbReference>
<keyword evidence="2" id="KW-0964">Secreted</keyword>
<feature type="compositionally biased region" description="Gly residues" evidence="3">
    <location>
        <begin position="244"/>
        <end position="256"/>
    </location>
</feature>
<dbReference type="SUPFAM" id="SSF51120">
    <property type="entry name" value="beta-Roll"/>
    <property type="match status" value="2"/>
</dbReference>
<dbReference type="InterPro" id="IPR050557">
    <property type="entry name" value="RTX_toxin/Mannuronan_C5-epim"/>
</dbReference>
<evidence type="ECO:0000313" key="5">
    <source>
        <dbReference type="Proteomes" id="UP000639775"/>
    </source>
</evidence>
<feature type="region of interest" description="Disordered" evidence="3">
    <location>
        <begin position="65"/>
        <end position="92"/>
    </location>
</feature>
<keyword evidence="5" id="KW-1185">Reference proteome</keyword>
<dbReference type="Pfam" id="PF00353">
    <property type="entry name" value="HemolysinCabind"/>
    <property type="match status" value="3"/>
</dbReference>
<dbReference type="PRINTS" id="PR00313">
    <property type="entry name" value="CABNDNGRPT"/>
</dbReference>
<dbReference type="GO" id="GO:0005509">
    <property type="term" value="F:calcium ion binding"/>
    <property type="evidence" value="ECO:0007669"/>
    <property type="project" value="InterPro"/>
</dbReference>
<dbReference type="RefSeq" id="WP_167200173.1">
    <property type="nucleotide sequence ID" value="NZ_JAAORB010000057.1"/>
</dbReference>
<feature type="compositionally biased region" description="Polar residues" evidence="3">
    <location>
        <begin position="124"/>
        <end position="140"/>
    </location>
</feature>
<protein>
    <submittedName>
        <fullName evidence="4">Calcium-binding protein</fullName>
    </submittedName>
</protein>
<dbReference type="InterPro" id="IPR018511">
    <property type="entry name" value="Hemolysin-typ_Ca-bd_CS"/>
</dbReference>
<feature type="compositionally biased region" description="Polar residues" evidence="3">
    <location>
        <begin position="82"/>
        <end position="92"/>
    </location>
</feature>
<dbReference type="PANTHER" id="PTHR38340">
    <property type="entry name" value="S-LAYER PROTEIN"/>
    <property type="match status" value="1"/>
</dbReference>
<name>A0A967BET5_9RHOB</name>
<gene>
    <name evidence="4" type="ORF">HAT86_15935</name>
</gene>
<evidence type="ECO:0000256" key="3">
    <source>
        <dbReference type="SAM" id="MobiDB-lite"/>
    </source>
</evidence>
<accession>A0A967BET5</accession>
<comment type="caution">
    <text evidence="4">The sequence shown here is derived from an EMBL/GenBank/DDBJ whole genome shotgun (WGS) entry which is preliminary data.</text>
</comment>
<evidence type="ECO:0000313" key="4">
    <source>
        <dbReference type="EMBL" id="NHQ75939.1"/>
    </source>
</evidence>
<proteinExistence type="predicted"/>
<feature type="region of interest" description="Disordered" evidence="3">
    <location>
        <begin position="106"/>
        <end position="331"/>
    </location>
</feature>
<reference evidence="4" key="1">
    <citation type="submission" date="2020-03" db="EMBL/GenBank/DDBJ databases">
        <title>Roseovarius gahaiensis sp. nov., isolated from Gahai Saline Lake, China.</title>
        <authorList>
            <person name="Sun X."/>
        </authorList>
    </citation>
    <scope>NUCLEOTIDE SEQUENCE</scope>
    <source>
        <strain evidence="4">GH877</strain>
    </source>
</reference>
<dbReference type="EMBL" id="JAAORB010000057">
    <property type="protein sequence ID" value="NHQ75939.1"/>
    <property type="molecule type" value="Genomic_DNA"/>
</dbReference>
<dbReference type="InterPro" id="IPR001343">
    <property type="entry name" value="Hemolysn_Ca-bd"/>
</dbReference>